<keyword evidence="1" id="KW-0645">Protease</keyword>
<name>A0ABU5I1I5_9HYPH</name>
<dbReference type="PIRSF" id="PIRSF018455">
    <property type="entry name" value="MepA"/>
    <property type="match status" value="1"/>
</dbReference>
<feature type="signal peptide" evidence="9">
    <location>
        <begin position="1"/>
        <end position="21"/>
    </location>
</feature>
<evidence type="ECO:0000256" key="7">
    <source>
        <dbReference type="ARBA" id="ARBA00023049"/>
    </source>
</evidence>
<dbReference type="InterPro" id="IPR005073">
    <property type="entry name" value="Peptidase_M74"/>
</dbReference>
<evidence type="ECO:0000256" key="5">
    <source>
        <dbReference type="ARBA" id="ARBA00022801"/>
    </source>
</evidence>
<dbReference type="InterPro" id="IPR009045">
    <property type="entry name" value="Zn_M74/Hedgehog-like"/>
</dbReference>
<keyword evidence="6" id="KW-0862">Zinc</keyword>
<sequence length="320" mass="34864">MNVMKILRVLSRTALACGALAAAGGPAVGQPAAKTLFSEASTPAPLPAESLGFYSKGCLAGAVQLPADADAFQAMRLSRDRRWGHPVMVDYLERFASEVKRRGIWPGVLFGDISMVRGGPMPSGHSSHQIGLDADVWLRPMPRERLSTQAREDFPFRSVLKEGGVTADDRIWDDSYRELIKLAASDAKVQRILVHPGIKKKLCETAGGDRDWLNKVRPYYGHDSHFHIRLFCQEGSPNCEPQRSTGKGDGCGDLDYWFDVALQPPPPDAKPYKKKPDLTMADLPASCRKVLTIGEGGGEALAAMATPPGDVPRPRPRPAR</sequence>
<dbReference type="Proteomes" id="UP001294412">
    <property type="component" value="Unassembled WGS sequence"/>
</dbReference>
<organism evidence="10 11">
    <name type="scientific">Fulvimarina uroteuthidis</name>
    <dbReference type="NCBI Taxonomy" id="3098149"/>
    <lineage>
        <taxon>Bacteria</taxon>
        <taxon>Pseudomonadati</taxon>
        <taxon>Pseudomonadota</taxon>
        <taxon>Alphaproteobacteria</taxon>
        <taxon>Hyphomicrobiales</taxon>
        <taxon>Aurantimonadaceae</taxon>
        <taxon>Fulvimarina</taxon>
    </lineage>
</organism>
<evidence type="ECO:0000313" key="10">
    <source>
        <dbReference type="EMBL" id="MDY8108036.1"/>
    </source>
</evidence>
<feature type="chain" id="PRO_5046786710" evidence="9">
    <location>
        <begin position="22"/>
        <end position="320"/>
    </location>
</feature>
<gene>
    <name evidence="10" type="primary">mepA</name>
    <name evidence="10" type="ORF">U0C82_02580</name>
</gene>
<proteinExistence type="predicted"/>
<keyword evidence="2" id="KW-0479">Metal-binding</keyword>
<keyword evidence="3 9" id="KW-0732">Signal</keyword>
<evidence type="ECO:0000256" key="9">
    <source>
        <dbReference type="SAM" id="SignalP"/>
    </source>
</evidence>
<dbReference type="Gene3D" id="3.30.1380.10">
    <property type="match status" value="1"/>
</dbReference>
<reference evidence="10 11" key="1">
    <citation type="submission" date="2023-12" db="EMBL/GenBank/DDBJ databases">
        <title>Description of Novel Strain Fulvimarina sp. 2208YS6-2-32 isolated from Uroteuthis (Photololigo) edulis.</title>
        <authorList>
            <person name="Park J.-S."/>
        </authorList>
    </citation>
    <scope>NUCLEOTIDE SEQUENCE [LARGE SCALE GENOMIC DNA]</scope>
    <source>
        <strain evidence="10 11">2208YS6-2-32</strain>
    </source>
</reference>
<evidence type="ECO:0000256" key="3">
    <source>
        <dbReference type="ARBA" id="ARBA00022729"/>
    </source>
</evidence>
<keyword evidence="11" id="KW-1185">Reference proteome</keyword>
<evidence type="ECO:0000256" key="2">
    <source>
        <dbReference type="ARBA" id="ARBA00022723"/>
    </source>
</evidence>
<protein>
    <submittedName>
        <fullName evidence="10">Penicillin-insensitive murein endopeptidase</fullName>
        <ecNumber evidence="10">3.4.-.-</ecNumber>
    </submittedName>
</protein>
<dbReference type="EC" id="3.4.-.-" evidence="10"/>
<keyword evidence="4" id="KW-0574">Periplasm</keyword>
<dbReference type="RefSeq" id="WP_322185487.1">
    <property type="nucleotide sequence ID" value="NZ_JAXLPB010000001.1"/>
</dbReference>
<evidence type="ECO:0000256" key="1">
    <source>
        <dbReference type="ARBA" id="ARBA00022670"/>
    </source>
</evidence>
<keyword evidence="5 10" id="KW-0378">Hydrolase</keyword>
<evidence type="ECO:0000256" key="6">
    <source>
        <dbReference type="ARBA" id="ARBA00022833"/>
    </source>
</evidence>
<evidence type="ECO:0000256" key="8">
    <source>
        <dbReference type="SAM" id="MobiDB-lite"/>
    </source>
</evidence>
<keyword evidence="7" id="KW-0482">Metalloprotease</keyword>
<dbReference type="GO" id="GO:0016787">
    <property type="term" value="F:hydrolase activity"/>
    <property type="evidence" value="ECO:0007669"/>
    <property type="project" value="UniProtKB-KW"/>
</dbReference>
<feature type="region of interest" description="Disordered" evidence="8">
    <location>
        <begin position="300"/>
        <end position="320"/>
    </location>
</feature>
<dbReference type="NCBIfam" id="NF006947">
    <property type="entry name" value="PRK09429.1"/>
    <property type="match status" value="1"/>
</dbReference>
<dbReference type="EMBL" id="JAXLPB010000001">
    <property type="protein sequence ID" value="MDY8108036.1"/>
    <property type="molecule type" value="Genomic_DNA"/>
</dbReference>
<evidence type="ECO:0000256" key="4">
    <source>
        <dbReference type="ARBA" id="ARBA00022764"/>
    </source>
</evidence>
<dbReference type="Pfam" id="PF03411">
    <property type="entry name" value="Peptidase_M74"/>
    <property type="match status" value="1"/>
</dbReference>
<dbReference type="SUPFAM" id="SSF55166">
    <property type="entry name" value="Hedgehog/DD-peptidase"/>
    <property type="match status" value="1"/>
</dbReference>
<comment type="caution">
    <text evidence="10">The sequence shown here is derived from an EMBL/GenBank/DDBJ whole genome shotgun (WGS) entry which is preliminary data.</text>
</comment>
<evidence type="ECO:0000313" key="11">
    <source>
        <dbReference type="Proteomes" id="UP001294412"/>
    </source>
</evidence>
<accession>A0ABU5I1I5</accession>